<comment type="caution">
    <text evidence="1">The sequence shown here is derived from an EMBL/GenBank/DDBJ whole genome shotgun (WGS) entry which is preliminary data.</text>
</comment>
<evidence type="ECO:0000313" key="2">
    <source>
        <dbReference type="Proteomes" id="UP000838756"/>
    </source>
</evidence>
<accession>A0A8S4QVT0</accession>
<protein>
    <submittedName>
        <fullName evidence="1">Jg5662 protein</fullName>
    </submittedName>
</protein>
<name>A0A8S4QVT0_9NEOP</name>
<dbReference type="EMBL" id="CAKXAJ010017978">
    <property type="protein sequence ID" value="CAH2217353.1"/>
    <property type="molecule type" value="Genomic_DNA"/>
</dbReference>
<evidence type="ECO:0000313" key="1">
    <source>
        <dbReference type="EMBL" id="CAH2217353.1"/>
    </source>
</evidence>
<organism evidence="1 2">
    <name type="scientific">Pararge aegeria aegeria</name>
    <dbReference type="NCBI Taxonomy" id="348720"/>
    <lineage>
        <taxon>Eukaryota</taxon>
        <taxon>Metazoa</taxon>
        <taxon>Ecdysozoa</taxon>
        <taxon>Arthropoda</taxon>
        <taxon>Hexapoda</taxon>
        <taxon>Insecta</taxon>
        <taxon>Pterygota</taxon>
        <taxon>Neoptera</taxon>
        <taxon>Endopterygota</taxon>
        <taxon>Lepidoptera</taxon>
        <taxon>Glossata</taxon>
        <taxon>Ditrysia</taxon>
        <taxon>Papilionoidea</taxon>
        <taxon>Nymphalidae</taxon>
        <taxon>Satyrinae</taxon>
        <taxon>Satyrini</taxon>
        <taxon>Parargina</taxon>
        <taxon>Pararge</taxon>
    </lineage>
</organism>
<dbReference type="AlphaFoldDB" id="A0A8S4QVT0"/>
<dbReference type="Proteomes" id="UP000838756">
    <property type="component" value="Unassembled WGS sequence"/>
</dbReference>
<reference evidence="1" key="1">
    <citation type="submission" date="2022-03" db="EMBL/GenBank/DDBJ databases">
        <authorList>
            <person name="Lindestad O."/>
        </authorList>
    </citation>
    <scope>NUCLEOTIDE SEQUENCE</scope>
</reference>
<keyword evidence="2" id="KW-1185">Reference proteome</keyword>
<sequence length="74" mass="8147">MRRSVEELELTTLPNKSRSEAELKCPWAGNKARRTDGGWDLEWHHHMAVNACIVGPQQGSQTTSNESLGAVGCL</sequence>
<gene>
    <name evidence="1" type="primary">jg5662</name>
    <name evidence="1" type="ORF">PAEG_LOCUS5266</name>
</gene>
<proteinExistence type="predicted"/>